<accession>A0A2K3DL63</accession>
<dbReference type="InterPro" id="IPR001650">
    <property type="entry name" value="Helicase_C-like"/>
</dbReference>
<dbReference type="AlphaFoldDB" id="A0A2K3DL63"/>
<feature type="region of interest" description="Disordered" evidence="6">
    <location>
        <begin position="369"/>
        <end position="388"/>
    </location>
</feature>
<dbReference type="EMBL" id="CM008968">
    <property type="protein sequence ID" value="PNW81276.1"/>
    <property type="molecule type" value="Genomic_DNA"/>
</dbReference>
<dbReference type="GO" id="GO:0003723">
    <property type="term" value="F:RNA binding"/>
    <property type="evidence" value="ECO:0000318"/>
    <property type="project" value="GO_Central"/>
</dbReference>
<dbReference type="InterPro" id="IPR050547">
    <property type="entry name" value="DEAD_box_RNA_helicases"/>
</dbReference>
<dbReference type="SMART" id="SM00487">
    <property type="entry name" value="DEXDc"/>
    <property type="match status" value="1"/>
</dbReference>
<dbReference type="SUPFAM" id="SSF52540">
    <property type="entry name" value="P-loop containing nucleoside triphosphate hydrolases"/>
    <property type="match status" value="1"/>
</dbReference>
<feature type="compositionally biased region" description="Acidic residues" evidence="6">
    <location>
        <begin position="699"/>
        <end position="714"/>
    </location>
</feature>
<dbReference type="GO" id="GO:0003724">
    <property type="term" value="F:RNA helicase activity"/>
    <property type="evidence" value="ECO:0000318"/>
    <property type="project" value="GO_Central"/>
</dbReference>
<dbReference type="Pfam" id="PF00271">
    <property type="entry name" value="Helicase_C"/>
    <property type="match status" value="1"/>
</dbReference>
<dbReference type="PROSITE" id="PS51194">
    <property type="entry name" value="HELICASE_CTER"/>
    <property type="match status" value="1"/>
</dbReference>
<dbReference type="PANTHER" id="PTHR47963">
    <property type="entry name" value="DEAD-BOX ATP-DEPENDENT RNA HELICASE 47, MITOCHONDRIAL"/>
    <property type="match status" value="1"/>
</dbReference>
<feature type="domain" description="Helicase C-terminal" evidence="8">
    <location>
        <begin position="401"/>
        <end position="562"/>
    </location>
</feature>
<gene>
    <name evidence="9" type="ORF">CHLRE_07g349300v5</name>
</gene>
<feature type="region of interest" description="Disordered" evidence="6">
    <location>
        <begin position="770"/>
        <end position="850"/>
    </location>
</feature>
<dbReference type="RefSeq" id="XP_042923094.1">
    <property type="nucleotide sequence ID" value="XM_043064526.1"/>
</dbReference>
<keyword evidence="1" id="KW-0547">Nucleotide-binding</keyword>
<dbReference type="InterPro" id="IPR027417">
    <property type="entry name" value="P-loop_NTPase"/>
</dbReference>
<protein>
    <submittedName>
        <fullName evidence="9">Uncharacterized protein</fullName>
    </submittedName>
</protein>
<keyword evidence="10" id="KW-1185">Reference proteome</keyword>
<sequence length="878" mass="90599">MPSSAASTALAASESQPAALELSPEAPSAPAVAQQSSAAAAESPFLSLGIDPMLAAALPELGVGRPSAIQITALPAVLTGGNCAVQSYTGSGKTLSYLLPVLTLGLRRAEALAADPRTPKRGGLPDVPVQALVVAPSQELAMQIMRVAKSLLPPDMRKWAVQQVIGGANPKRQAEALSAVPGPLLVVGTPGRLSEMVRTGSLRLHQCPIMVMDEADQLLASAFAEDMGHLNDHCGKRLDLRPPQPHQSPADDLTGIDAATAAAVASLPFEGASGRRQTVLVSATLTPSVLSRSAKWCPSPRFVSAGAVPAIVPGISDGDGGMVALMSGVASATAGASAGAGPAAAGAVPGGADGAADATNPAWGWGVRGWDGPASPLAPRTRGSAGGVQAGQGLVPTLPPQLQHYYLVAEPRHKVDMLRRAVHALGANRVLAFMNFQQRLQDTQYKLQARGIKAGALHGELPRLTRSNLLNSFRRGKLRVLCVSDVAARGLDVPACDAVFNLELPSSAAHYAHRAGRTGRLTAALAAEAAAEAAQQAADEAEAAAAEAAAAGGVAASNRAAKAAAQKAAAAVEEALELAQAAGSVLTIVTPNERFIVDKLADQLGVPLLEAHVAHGQLRLGPPPAGYSFDRDTESDRTEQTAKDKTKRRDRGAEASTSGRDAASTGKADKGKGKAAAQEEPPKPKAKRLTDEERYNEIIVDEDDDIPLGDEPEEQMGGRRRRGSGAATVADADDGWGDDDGDDDDEVADHEIVDEDLEAFKRLRPSQVRELAATGSAAAVGIAIKGRRKQRILPPGLEPVPNPSGSSSSSAKGGERAKSSVGSRAGPGAGAGAGAAKEEERPRKVVSRSELMAELRSELEELRKEKEANKAARGPRRR</sequence>
<dbReference type="Gene3D" id="3.40.50.300">
    <property type="entry name" value="P-loop containing nucleotide triphosphate hydrolases"/>
    <property type="match status" value="2"/>
</dbReference>
<dbReference type="Proteomes" id="UP000006906">
    <property type="component" value="Chromosome 7"/>
</dbReference>
<evidence type="ECO:0000259" key="7">
    <source>
        <dbReference type="PROSITE" id="PS51192"/>
    </source>
</evidence>
<evidence type="ECO:0000313" key="9">
    <source>
        <dbReference type="EMBL" id="PNW81276.1"/>
    </source>
</evidence>
<evidence type="ECO:0000256" key="5">
    <source>
        <dbReference type="SAM" id="Coils"/>
    </source>
</evidence>
<keyword evidence="3" id="KW-0347">Helicase</keyword>
<dbReference type="CDD" id="cd00268">
    <property type="entry name" value="DEADc"/>
    <property type="match status" value="1"/>
</dbReference>
<feature type="compositionally biased region" description="Low complexity" evidence="6">
    <location>
        <begin position="772"/>
        <end position="784"/>
    </location>
</feature>
<dbReference type="Pfam" id="PF00270">
    <property type="entry name" value="DEAD"/>
    <property type="match status" value="1"/>
</dbReference>
<evidence type="ECO:0000256" key="4">
    <source>
        <dbReference type="ARBA" id="ARBA00022840"/>
    </source>
</evidence>
<dbReference type="InterPro" id="IPR014001">
    <property type="entry name" value="Helicase_ATP-bd"/>
</dbReference>
<evidence type="ECO:0000259" key="8">
    <source>
        <dbReference type="PROSITE" id="PS51194"/>
    </source>
</evidence>
<dbReference type="PROSITE" id="PS51192">
    <property type="entry name" value="HELICASE_ATP_BIND_1"/>
    <property type="match status" value="1"/>
</dbReference>
<feature type="compositionally biased region" description="Basic and acidic residues" evidence="6">
    <location>
        <begin position="629"/>
        <end position="644"/>
    </location>
</feature>
<dbReference type="Gramene" id="PNW81276">
    <property type="protein sequence ID" value="PNW81276"/>
    <property type="gene ID" value="CHLRE_07g349300v5"/>
</dbReference>
<dbReference type="GO" id="GO:0016787">
    <property type="term" value="F:hydrolase activity"/>
    <property type="evidence" value="ECO:0007669"/>
    <property type="project" value="UniProtKB-KW"/>
</dbReference>
<feature type="region of interest" description="Disordered" evidence="6">
    <location>
        <begin position="618"/>
        <end position="757"/>
    </location>
</feature>
<dbReference type="GO" id="GO:0005524">
    <property type="term" value="F:ATP binding"/>
    <property type="evidence" value="ECO:0007669"/>
    <property type="project" value="UniProtKB-KW"/>
</dbReference>
<evidence type="ECO:0000256" key="6">
    <source>
        <dbReference type="SAM" id="MobiDB-lite"/>
    </source>
</evidence>
<reference evidence="9 10" key="1">
    <citation type="journal article" date="2007" name="Science">
        <title>The Chlamydomonas genome reveals the evolution of key animal and plant functions.</title>
        <authorList>
            <person name="Merchant S.S."/>
            <person name="Prochnik S.E."/>
            <person name="Vallon O."/>
            <person name="Harris E.H."/>
            <person name="Karpowicz S.J."/>
            <person name="Witman G.B."/>
            <person name="Terry A."/>
            <person name="Salamov A."/>
            <person name="Fritz-Laylin L.K."/>
            <person name="Marechal-Drouard L."/>
            <person name="Marshall W.F."/>
            <person name="Qu L.H."/>
            <person name="Nelson D.R."/>
            <person name="Sanderfoot A.A."/>
            <person name="Spalding M.H."/>
            <person name="Kapitonov V.V."/>
            <person name="Ren Q."/>
            <person name="Ferris P."/>
            <person name="Lindquist E."/>
            <person name="Shapiro H."/>
            <person name="Lucas S.M."/>
            <person name="Grimwood J."/>
            <person name="Schmutz J."/>
            <person name="Cardol P."/>
            <person name="Cerutti H."/>
            <person name="Chanfreau G."/>
            <person name="Chen C.L."/>
            <person name="Cognat V."/>
            <person name="Croft M.T."/>
            <person name="Dent R."/>
            <person name="Dutcher S."/>
            <person name="Fernandez E."/>
            <person name="Fukuzawa H."/>
            <person name="Gonzalez-Ballester D."/>
            <person name="Gonzalez-Halphen D."/>
            <person name="Hallmann A."/>
            <person name="Hanikenne M."/>
            <person name="Hippler M."/>
            <person name="Inwood W."/>
            <person name="Jabbari K."/>
            <person name="Kalanon M."/>
            <person name="Kuras R."/>
            <person name="Lefebvre P.A."/>
            <person name="Lemaire S.D."/>
            <person name="Lobanov A.V."/>
            <person name="Lohr M."/>
            <person name="Manuell A."/>
            <person name="Meier I."/>
            <person name="Mets L."/>
            <person name="Mittag M."/>
            <person name="Mittelmeier T."/>
            <person name="Moroney J.V."/>
            <person name="Moseley J."/>
            <person name="Napoli C."/>
            <person name="Nedelcu A.M."/>
            <person name="Niyogi K."/>
            <person name="Novoselov S.V."/>
            <person name="Paulsen I.T."/>
            <person name="Pazour G."/>
            <person name="Purton S."/>
            <person name="Ral J.P."/>
            <person name="Riano-Pachon D.M."/>
            <person name="Riekhof W."/>
            <person name="Rymarquis L."/>
            <person name="Schroda M."/>
            <person name="Stern D."/>
            <person name="Umen J."/>
            <person name="Willows R."/>
            <person name="Wilson N."/>
            <person name="Zimmer S.L."/>
            <person name="Allmer J."/>
            <person name="Balk J."/>
            <person name="Bisova K."/>
            <person name="Chen C.J."/>
            <person name="Elias M."/>
            <person name="Gendler K."/>
            <person name="Hauser C."/>
            <person name="Lamb M.R."/>
            <person name="Ledford H."/>
            <person name="Long J.C."/>
            <person name="Minagawa J."/>
            <person name="Page M.D."/>
            <person name="Pan J."/>
            <person name="Pootakham W."/>
            <person name="Roje S."/>
            <person name="Rose A."/>
            <person name="Stahlberg E."/>
            <person name="Terauchi A.M."/>
            <person name="Yang P."/>
            <person name="Ball S."/>
            <person name="Bowler C."/>
            <person name="Dieckmann C.L."/>
            <person name="Gladyshev V.N."/>
            <person name="Green P."/>
            <person name="Jorgensen R."/>
            <person name="Mayfield S."/>
            <person name="Mueller-Roeber B."/>
            <person name="Rajamani S."/>
            <person name="Sayre R.T."/>
            <person name="Brokstein P."/>
            <person name="Dubchak I."/>
            <person name="Goodstein D."/>
            <person name="Hornick L."/>
            <person name="Huang Y.W."/>
            <person name="Jhaveri J."/>
            <person name="Luo Y."/>
            <person name="Martinez D."/>
            <person name="Ngau W.C."/>
            <person name="Otillar B."/>
            <person name="Poliakov A."/>
            <person name="Porter A."/>
            <person name="Szajkowski L."/>
            <person name="Werner G."/>
            <person name="Zhou K."/>
            <person name="Grigoriev I.V."/>
            <person name="Rokhsar D.S."/>
            <person name="Grossman A.R."/>
        </authorList>
    </citation>
    <scope>NUCLEOTIDE SEQUENCE [LARGE SCALE GENOMIC DNA]</scope>
    <source>
        <strain evidence="10">CC-503</strain>
    </source>
</reference>
<dbReference type="FunCoup" id="A0A2K3DL63">
    <property type="interactions" value="561"/>
</dbReference>
<dbReference type="InterPro" id="IPR011545">
    <property type="entry name" value="DEAD/DEAH_box_helicase_dom"/>
</dbReference>
<dbReference type="PaxDb" id="3055-EDP03945"/>
<dbReference type="CDD" id="cd18787">
    <property type="entry name" value="SF2_C_DEAD"/>
    <property type="match status" value="1"/>
</dbReference>
<feature type="compositionally biased region" description="Basic and acidic residues" evidence="6">
    <location>
        <begin position="680"/>
        <end position="696"/>
    </location>
</feature>
<dbReference type="InterPro" id="IPR044742">
    <property type="entry name" value="DEAD/DEAH_RhlB"/>
</dbReference>
<keyword evidence="2" id="KW-0378">Hydrolase</keyword>
<dbReference type="OrthoDB" id="10256233at2759"/>
<keyword evidence="5" id="KW-0175">Coiled coil</keyword>
<dbReference type="KEGG" id="cre:CHLRE_07g349300v5"/>
<evidence type="ECO:0000256" key="3">
    <source>
        <dbReference type="ARBA" id="ARBA00022806"/>
    </source>
</evidence>
<keyword evidence="4" id="KW-0067">ATP-binding</keyword>
<feature type="coiled-coil region" evidence="5">
    <location>
        <begin position="524"/>
        <end position="582"/>
    </location>
</feature>
<evidence type="ECO:0000313" key="10">
    <source>
        <dbReference type="Proteomes" id="UP000006906"/>
    </source>
</evidence>
<dbReference type="PANTHER" id="PTHR47963:SF3">
    <property type="entry name" value="DEAD-BOX ATP-DEPENDENT RNA HELICASE 47, MITOCHONDRIAL"/>
    <property type="match status" value="1"/>
</dbReference>
<feature type="region of interest" description="Disordered" evidence="6">
    <location>
        <begin position="1"/>
        <end position="34"/>
    </location>
</feature>
<dbReference type="STRING" id="3055.A0A2K3DL63"/>
<proteinExistence type="predicted"/>
<dbReference type="SMART" id="SM00490">
    <property type="entry name" value="HELICc"/>
    <property type="match status" value="1"/>
</dbReference>
<feature type="domain" description="Helicase ATP-binding" evidence="7">
    <location>
        <begin position="74"/>
        <end position="303"/>
    </location>
</feature>
<dbReference type="InParanoid" id="A0A2K3DL63"/>
<evidence type="ECO:0000256" key="2">
    <source>
        <dbReference type="ARBA" id="ARBA00022801"/>
    </source>
</evidence>
<organism evidence="9 10">
    <name type="scientific">Chlamydomonas reinhardtii</name>
    <name type="common">Chlamydomonas smithii</name>
    <dbReference type="NCBI Taxonomy" id="3055"/>
    <lineage>
        <taxon>Eukaryota</taxon>
        <taxon>Viridiplantae</taxon>
        <taxon>Chlorophyta</taxon>
        <taxon>core chlorophytes</taxon>
        <taxon>Chlorophyceae</taxon>
        <taxon>CS clade</taxon>
        <taxon>Chlamydomonadales</taxon>
        <taxon>Chlamydomonadaceae</taxon>
        <taxon>Chlamydomonas</taxon>
    </lineage>
</organism>
<dbReference type="GeneID" id="5718168"/>
<feature type="compositionally biased region" description="Acidic residues" evidence="6">
    <location>
        <begin position="731"/>
        <end position="757"/>
    </location>
</feature>
<name>A0A2K3DL63_CHLRE</name>
<evidence type="ECO:0000256" key="1">
    <source>
        <dbReference type="ARBA" id="ARBA00022741"/>
    </source>
</evidence>